<evidence type="ECO:0000313" key="2">
    <source>
        <dbReference type="EMBL" id="EDL77420.1"/>
    </source>
</evidence>
<reference evidence="2" key="1">
    <citation type="journal article" date="2005" name="Genome Res.">
        <title>Gene and alternative splicing annotation with AIR.</title>
        <authorList>
            <person name="Florea L."/>
            <person name="Di Francesco V."/>
            <person name="Miller J."/>
            <person name="Turner R."/>
            <person name="Yao A."/>
            <person name="Harris M."/>
            <person name="Walenz B."/>
            <person name="Mobarry C."/>
            <person name="Merkulov G.V."/>
            <person name="Charlab R."/>
            <person name="Dew I."/>
            <person name="Deng Z."/>
            <person name="Istrail S."/>
            <person name="Li P."/>
            <person name="Sutton G."/>
        </authorList>
    </citation>
    <scope>NUCLEOTIDE SEQUENCE</scope>
    <source>
        <strain evidence="2">BN</strain>
    </source>
</reference>
<gene>
    <name evidence="2" type="primary">Stag1_predicted</name>
    <name evidence="2" type="ORF">rCG_25883</name>
</gene>
<protein>
    <submittedName>
        <fullName evidence="2">Stromal antigen 1 (Predicted), isoform CRA_c</fullName>
    </submittedName>
</protein>
<dbReference type="AlphaFoldDB" id="A6I2F9"/>
<accession>A6I2F9</accession>
<organism evidence="2 3">
    <name type="scientific">Rattus norvegicus</name>
    <name type="common">Rat</name>
    <dbReference type="NCBI Taxonomy" id="10116"/>
    <lineage>
        <taxon>Eukaryota</taxon>
        <taxon>Metazoa</taxon>
        <taxon>Chordata</taxon>
        <taxon>Craniata</taxon>
        <taxon>Vertebrata</taxon>
        <taxon>Euteleostomi</taxon>
        <taxon>Mammalia</taxon>
        <taxon>Eutheria</taxon>
        <taxon>Euarchontoglires</taxon>
        <taxon>Glires</taxon>
        <taxon>Rodentia</taxon>
        <taxon>Myomorpha</taxon>
        <taxon>Muroidea</taxon>
        <taxon>Muridae</taxon>
        <taxon>Murinae</taxon>
        <taxon>Rattus</taxon>
    </lineage>
</organism>
<dbReference type="EMBL" id="CH473954">
    <property type="protein sequence ID" value="EDL77420.1"/>
    <property type="molecule type" value="Genomic_DNA"/>
</dbReference>
<reference evidence="2 3" key="2">
    <citation type="submission" date="2005-09" db="EMBL/GenBank/DDBJ databases">
        <authorList>
            <person name="Mural R.J."/>
            <person name="Li P.W."/>
            <person name="Adams M.D."/>
            <person name="Amanatides P.G."/>
            <person name="Baden-Tillson H."/>
            <person name="Barnstead M."/>
            <person name="Chin S.H."/>
            <person name="Dew I."/>
            <person name="Evans C.A."/>
            <person name="Ferriera S."/>
            <person name="Flanigan M."/>
            <person name="Fosler C."/>
            <person name="Glodek A."/>
            <person name="Gu Z."/>
            <person name="Holt R.A."/>
            <person name="Jennings D."/>
            <person name="Kraft C.L."/>
            <person name="Lu F."/>
            <person name="Nguyen T."/>
            <person name="Nusskern D.R."/>
            <person name="Pfannkoch C.M."/>
            <person name="Sitter C."/>
            <person name="Sutton G.G."/>
            <person name="Venter J.C."/>
            <person name="Wang Z."/>
            <person name="Woodage T."/>
            <person name="Zheng X.H."/>
            <person name="Zhong F."/>
        </authorList>
    </citation>
    <scope>NUCLEOTIDE SEQUENCE [LARGE SCALE GENOMIC DNA]</scope>
    <source>
        <strain evidence="2">BN</strain>
        <strain evidence="3">BN, Sprague-Dawley</strain>
    </source>
</reference>
<evidence type="ECO:0000256" key="1">
    <source>
        <dbReference type="SAM" id="Phobius"/>
    </source>
</evidence>
<feature type="transmembrane region" description="Helical" evidence="1">
    <location>
        <begin position="48"/>
        <end position="67"/>
    </location>
</feature>
<dbReference type="EMBL" id="CH473954">
    <property type="protein sequence ID" value="EDL77419.1"/>
    <property type="molecule type" value="Genomic_DNA"/>
</dbReference>
<sequence length="81" mass="9256">MKLLPILMLAANLKKQRSKEREKGVVLAGLQYVLCFVFMLQYFPINKLEINCLSILVLMLLIVYGFYSSNIEEILGNFALA</sequence>
<keyword evidence="1" id="KW-0472">Membrane</keyword>
<proteinExistence type="predicted"/>
<keyword evidence="1" id="KW-1133">Transmembrane helix</keyword>
<evidence type="ECO:0000313" key="3">
    <source>
        <dbReference type="Proteomes" id="UP000234681"/>
    </source>
</evidence>
<name>A6I2F9_RAT</name>
<dbReference type="Proteomes" id="UP000234681">
    <property type="component" value="Chromosome 8"/>
</dbReference>
<feature type="transmembrane region" description="Helical" evidence="1">
    <location>
        <begin position="24"/>
        <end position="42"/>
    </location>
</feature>
<keyword evidence="1" id="KW-0812">Transmembrane</keyword>